<dbReference type="EMBL" id="FMZV01000005">
    <property type="protein sequence ID" value="SDD13028.1"/>
    <property type="molecule type" value="Genomic_DNA"/>
</dbReference>
<feature type="domain" description="ABC-type transport auxiliary lipoprotein component" evidence="1">
    <location>
        <begin position="22"/>
        <end position="179"/>
    </location>
</feature>
<dbReference type="InterPro" id="IPR005586">
    <property type="entry name" value="ABC_trans_aux"/>
</dbReference>
<evidence type="ECO:0000313" key="3">
    <source>
        <dbReference type="Proteomes" id="UP000199628"/>
    </source>
</evidence>
<dbReference type="Pfam" id="PF03886">
    <property type="entry name" value="ABC_trans_aux"/>
    <property type="match status" value="1"/>
</dbReference>
<keyword evidence="3" id="KW-1185">Reference proteome</keyword>
<dbReference type="SUPFAM" id="SSF159594">
    <property type="entry name" value="XCC0632-like"/>
    <property type="match status" value="1"/>
</dbReference>
<dbReference type="Gene3D" id="3.40.50.10610">
    <property type="entry name" value="ABC-type transport auxiliary lipoprotein component"/>
    <property type="match status" value="1"/>
</dbReference>
<dbReference type="AlphaFoldDB" id="A0A1G6S812"/>
<dbReference type="OrthoDB" id="7858211at2"/>
<dbReference type="PROSITE" id="PS51257">
    <property type="entry name" value="PROKAR_LIPOPROTEIN"/>
    <property type="match status" value="1"/>
</dbReference>
<dbReference type="Proteomes" id="UP000199628">
    <property type="component" value="Unassembled WGS sequence"/>
</dbReference>
<proteinExistence type="predicted"/>
<name>A0A1G6S812_9RHOB</name>
<reference evidence="3" key="1">
    <citation type="submission" date="2016-10" db="EMBL/GenBank/DDBJ databases">
        <authorList>
            <person name="Varghese N."/>
            <person name="Submissions S."/>
        </authorList>
    </citation>
    <scope>NUCLEOTIDE SEQUENCE [LARGE SCALE GENOMIC DNA]</scope>
    <source>
        <strain evidence="3">CGMCC 1.9108</strain>
    </source>
</reference>
<dbReference type="RefSeq" id="WP_093030077.1">
    <property type="nucleotide sequence ID" value="NZ_FMZV01000005.1"/>
</dbReference>
<protein>
    <submittedName>
        <fullName evidence="2">ABC-type transport auxiliary lipoprotein component</fullName>
    </submittedName>
</protein>
<evidence type="ECO:0000259" key="1">
    <source>
        <dbReference type="Pfam" id="PF03886"/>
    </source>
</evidence>
<accession>A0A1G6S812</accession>
<sequence>MKKLFSVSLIALAACSAPEERYLLPEISGVDTYRTSVRTVQVSRMDLPAYVSDSEITLLGEDGVLRPTRAGFWADDPERSLSEMLAAGLDQALSASVAADPWPFETPADVQVTVKVHRLSGVPGQNLGFSGQYFLTSPAHGNLERAHRFAYSVPMSASTIQAMAQAQTEALRLLVNDIARRVARG</sequence>
<organism evidence="2 3">
    <name type="scientific">Ruegeria marina</name>
    <dbReference type="NCBI Taxonomy" id="639004"/>
    <lineage>
        <taxon>Bacteria</taxon>
        <taxon>Pseudomonadati</taxon>
        <taxon>Pseudomonadota</taxon>
        <taxon>Alphaproteobacteria</taxon>
        <taxon>Rhodobacterales</taxon>
        <taxon>Roseobacteraceae</taxon>
        <taxon>Ruegeria</taxon>
    </lineage>
</organism>
<evidence type="ECO:0000313" key="2">
    <source>
        <dbReference type="EMBL" id="SDD13028.1"/>
    </source>
</evidence>
<gene>
    <name evidence="2" type="ORF">SAMN04488239_105205</name>
</gene>
<keyword evidence="2" id="KW-0449">Lipoprotein</keyword>
<dbReference type="STRING" id="639004.SAMN04488239_105205"/>